<evidence type="ECO:0000256" key="5">
    <source>
        <dbReference type="ARBA" id="ARBA00023065"/>
    </source>
</evidence>
<dbReference type="PROSITE" id="PS00028">
    <property type="entry name" value="ZINC_FINGER_C2H2_1"/>
    <property type="match status" value="2"/>
</dbReference>
<dbReference type="InterPro" id="IPR002110">
    <property type="entry name" value="Ankyrin_rpt"/>
</dbReference>
<gene>
    <name evidence="11" type="ORF">GEV33_010183</name>
</gene>
<keyword evidence="2" id="KW-0716">Sensory transduction</keyword>
<keyword evidence="1" id="KW-0813">Transport</keyword>
<organism evidence="11 12">
    <name type="scientific">Tenebrio molitor</name>
    <name type="common">Yellow mealworm beetle</name>
    <dbReference type="NCBI Taxonomy" id="7067"/>
    <lineage>
        <taxon>Eukaryota</taxon>
        <taxon>Metazoa</taxon>
        <taxon>Ecdysozoa</taxon>
        <taxon>Arthropoda</taxon>
        <taxon>Hexapoda</taxon>
        <taxon>Insecta</taxon>
        <taxon>Pterygota</taxon>
        <taxon>Neoptera</taxon>
        <taxon>Endopterygota</taxon>
        <taxon>Coleoptera</taxon>
        <taxon>Polyphaga</taxon>
        <taxon>Cucujiformia</taxon>
        <taxon>Tenebrionidae</taxon>
        <taxon>Tenebrio</taxon>
    </lineage>
</organism>
<evidence type="ECO:0000313" key="11">
    <source>
        <dbReference type="EMBL" id="KAH0812608.1"/>
    </source>
</evidence>
<feature type="transmembrane region" description="Helical" evidence="9">
    <location>
        <begin position="1877"/>
        <end position="1897"/>
    </location>
</feature>
<dbReference type="GO" id="GO:1902495">
    <property type="term" value="C:transmembrane transporter complex"/>
    <property type="evidence" value="ECO:0007669"/>
    <property type="project" value="TreeGrafter"/>
</dbReference>
<keyword evidence="6" id="KW-0407">Ion channel</keyword>
<dbReference type="PANTHER" id="PTHR47143">
    <property type="entry name" value="TRANSIENT RECEPTOR POTENTIAL CATION CHANNEL PROTEIN PAINLESS"/>
    <property type="match status" value="1"/>
</dbReference>
<evidence type="ECO:0000256" key="8">
    <source>
        <dbReference type="SAM" id="MobiDB-lite"/>
    </source>
</evidence>
<dbReference type="InterPro" id="IPR052076">
    <property type="entry name" value="TRP_cation_channel"/>
</dbReference>
<keyword evidence="7" id="KW-0175">Coiled coil</keyword>
<dbReference type="InterPro" id="IPR036770">
    <property type="entry name" value="Ankyrin_rpt-contain_sf"/>
</dbReference>
<comment type="caution">
    <text evidence="11">The sequence shown here is derived from an EMBL/GenBank/DDBJ whole genome shotgun (WGS) entry which is preliminary data.</text>
</comment>
<feature type="compositionally biased region" description="Basic and acidic residues" evidence="8">
    <location>
        <begin position="70"/>
        <end position="84"/>
    </location>
</feature>
<evidence type="ECO:0000259" key="10">
    <source>
        <dbReference type="PROSITE" id="PS00028"/>
    </source>
</evidence>
<feature type="transmembrane region" description="Helical" evidence="9">
    <location>
        <begin position="1909"/>
        <end position="1938"/>
    </location>
</feature>
<evidence type="ECO:0000313" key="12">
    <source>
        <dbReference type="Proteomes" id="UP000719412"/>
    </source>
</evidence>
<proteinExistence type="predicted"/>
<dbReference type="SMART" id="SM00248">
    <property type="entry name" value="ANK"/>
    <property type="match status" value="8"/>
</dbReference>
<protein>
    <recommendedName>
        <fullName evidence="10">C2H2-type domain-containing protein</fullName>
    </recommendedName>
</protein>
<sequence>MTLTFPASPLHRLRENRPDHISGSVPWSSGITPAFNKSCQALGLGSPLGCNFYEGREVVFNAWRLEETKPLKQRERPPRQDKKCPQKNGRSSPVDSHPGPQAVADDLRWADGIETLSPETIEQKLQQGAEIDSINPKWYGWEALHYAARTSDPDKLKVICDYLPIDKINTLTMLSENALHVLLDHGVLARSFYITSQNGTNLKMSKIINQEKDRFVKCAQILIKAGIDVNHSNFWNETPLLIAISRKYFKIVDMLLKQDGIDIDSCRGGVSGKTARELLKGKDLNVLPKQPTTHTKILFRLLKSGDEKVFLRYNGGNIKDMLKTYEYIDGDNKANSSCTLLQYCFRRGLIAWHQENARCESDSSLHYQDTTANRLVQIFCQNGMAKCIQHLLDNGADIDFTLRKFEDGKTLLEAAIVKGYYPLVAMILGSTESTFDPNKLCPAVIELASSTTNDIDLNCTLSMVFNRLLVSRTPLNEEGVVTLNKIASLDFYLRRLNKENVLLFLKFSGSLKRTCNIELSKFLCWWTKDITNPALENIGREVIKEHLDECVEQKEDIICINYDSFVDNGSVEEVLRTFMSSPVLNDDAAGSTETVICKMCDANSRREGRKKEAGHNEGNTAGSTANVRCGICGASFLHGQSRRHHVRTKQHQAALKEFKKKKKEKAGGDEGTAETLIVSEVLERPKEKLEIEPVEPASDVKAKAVEQFVAKQKYRVRSGKKLPEQNQLYINTLTAFFTLRYALGNVSKDLQVSINDVKWKDFGDIVIEVTNRDVTEVHAVQCRQIQTRNNVTVSALSAEKGKFSIKKLCETLKKLRKKRNYEKTYFKLFTVSNLLVEKDSNPKFTYDEKIVQDWTNDNEKMSWGGRTVIIPQYKKNNLLNSTDDPDDICIFKILNHEDGDLNDDLNKFSLFQNQKKLSGLRELIKMMIEDKFDNSKDISNDIIKYMGEYFRTSQIVKEDESYYKLTKTDILVKVAELLLESNLVLPEGVIGESIEDIFLKLWKNTVETFDIIIIRNDPDIVNKLYAILNKILELEIGCTLNFSTKLKINKKDIKSEALTVEIFDGLKKESVFKSYKCIYSALWKTSFVPLILTAENEKHLSSIIKVISFLKSENISLKFIIMTNLKIDQSNFPENLNVFFNLEDLKAKSIWPEILNSISIEVLDFSVKLKEIVELNDDYLGKLRADALLNMFLKDFSFRDVDVPITGDIVDNILVFKDDAVNSIRQYIQRRDGEQNAEELSYLVNIKGCPTRIQPLPVNPETRINVDPKTRIDVDPTKSDLWWADGIATLSSETIAQKLQQGAEIDSINPDWYGWEALHYAARTTDPDKLKVICDKLPRDKINTLTMLSENALHILLDHGVLGQSFNITCQNGTDLKTSKIINQEEERIVKCAEILIDAGIDVNHNNFWNDTPLLIAIKRKYFTIVKMLLEKDDIDLDSCRGTVSGKSARELLRGRKKIRKLKTKALPKQPSTHTKILFRLLKSGDEEAFLKYNGGKIRDILKTNENIDGDSVANSSCTLLQYCFRRGLIAWHQEQARCESDSPLHYQDTTANRLVQIFCQNGMVKCIQHLLDNGADIDFTLRKFEDGKTLLQAAIVKGYYPLIAVILGRTQITFDPNTLCPAIVELLESTTDDIDLNCTLSIVLNRLLTSETPLDEKGIVILNQIWKLESGLTRFNKENVLLLLKFSGSLNRSSDIAQSKFLCWWNSDITNKALEKIGPEVIQKHLDECVEQQEDKICINYDSFINNGSVEQVLRTFVSSPVLNVCLNHFVFKILIMQKWEKLRFMKIKYFYLNLLCYVIFYLLLNVYILCKFNKVSNPAVGFVYGLGWIFLLLFVAKELFQLLTSAGSYFSQFNNYAEFLFTVTTFLVYSVDANWVDIAEVLSILSCNLVLLLLLEQMPQFAKYIIILRTVVFYLMYIVFYFIQFVAFAICFYILFANSEQAFWTDLGNKIFETIILFTGNLDYMGTPWRRESSSNGTSQDSFHNFSNKELFSKLILLLFVLFMTIILHNLLLGLLVTDMENLNKRVKLFEQLKRASFVVRFEKFLDSAYLRYLPNCILDRFHSGRDLFKDNKYVVVNINDKKMIDDDGKEQLNFILPKKEKPQDSLKKLYRYITAKVNEQSYEGIRHHVNSEVLEKLELVEERLKNLHEIAEDDAADGIIIDISCKICGVNFVHGQSRRHHNRIKEHQAALKKLKEETKKGTSTYKPREKYEKNLLKQDQLYIITLTAFFTLRYSLANYNKNFNVSINDVNWKDFGDIVMEVTNQDVTEVHVIECRQIQTRNNVTISTLSAEEGDFSIKELCETLKELQNKNNYEKTFFKLFTVSNLMVEKDNNPKFTYDASIVKGWKNDNEKKSWSDRKVLIPPYKENDLLNTTDDPDDICIFKILNHEDEDLNDDLNKFRLFQNQTKLSGLKELIKMMIEDKFDSSKDISNDIIKYIGKYFRTSQTSKTNKLTKTDILVKVGELLLESYLVPPESLIEERIEENYLQLWKDTVEIFDIIIFRNDSDIVNKLYAIPNQILTPEIGSNANISTELRVNKKDIISKALAQWKTDRMPLILTTETEKHLSSIIKVISFLKSEDISLKFIIMTNLQIDQSYFPEHLNVFFNLKNLKTKSQSICHNILNSISIEVLDFPVKLNEIVDCNDDYLKKLKPDALLNMFFKDYSFRDLDMPITGDIVDNILVFKKDAVNNIKEYFKKKDIERNAEKLSYLVNIKGCPTLGKEKTSIPEVPRNGARSNEMKYIHSGKKLPEQIQLYINTLTAFFTLRYSLANYSKDFRVSINDVNWKDFGDIVIEVINEDVTEVHAVQCRQIQTRINVKMSALSVEEGDFSIKKLYETLKELQNKTNYEITYFKLFTVSNLLVEKDNNSKLIYEKIVKEWKNDNEKKSWGDRKVLIPPYKENNLLNSTDDPDDICIFKLLNHEDEDLNDLNKFSLFKNQKKLFGLRELIKMMIESKFNNSKDISNDIAKYVGEFFKTSQTVKENESYDKLTKTDILVKVAELLLESNLVLPEDVIGKNIEKNNLKMWKKIVGIFDIIIIRSDSDIVKKLYVILNQILESKNGCTPNISTKLKVIKSEALGLWKTGLVPLILAAENEKHLSSIIKVISFLKSEIISLKLKFIIMTDLQIPQNFFPEQLDVFFNLKNLKAKAPFIFGKISNSISIDVLNFSVTLKKIVECNDDYLEKLRPDALLNMFFEDYSIKDFDVPITEDIIDNILVLEDPAVNRIRECIERKNVEPKKLSYLVNIKGSPTLVQVPPDL</sequence>
<keyword evidence="5" id="KW-0406">Ion transport</keyword>
<dbReference type="Proteomes" id="UP000719412">
    <property type="component" value="Unassembled WGS sequence"/>
</dbReference>
<evidence type="ECO:0000256" key="3">
    <source>
        <dbReference type="ARBA" id="ARBA00022737"/>
    </source>
</evidence>
<keyword evidence="12" id="KW-1185">Reference proteome</keyword>
<evidence type="ECO:0000256" key="1">
    <source>
        <dbReference type="ARBA" id="ARBA00022448"/>
    </source>
</evidence>
<dbReference type="EMBL" id="JABDTM020025912">
    <property type="protein sequence ID" value="KAH0812608.1"/>
    <property type="molecule type" value="Genomic_DNA"/>
</dbReference>
<evidence type="ECO:0000256" key="9">
    <source>
        <dbReference type="SAM" id="Phobius"/>
    </source>
</evidence>
<evidence type="ECO:0000256" key="2">
    <source>
        <dbReference type="ARBA" id="ARBA00022606"/>
    </source>
</evidence>
<reference evidence="11" key="1">
    <citation type="journal article" date="2020" name="J Insects Food Feed">
        <title>The yellow mealworm (Tenebrio molitor) genome: a resource for the emerging insects as food and feed industry.</title>
        <authorList>
            <person name="Eriksson T."/>
            <person name="Andere A."/>
            <person name="Kelstrup H."/>
            <person name="Emery V."/>
            <person name="Picard C."/>
        </authorList>
    </citation>
    <scope>NUCLEOTIDE SEQUENCE</scope>
    <source>
        <strain evidence="11">Stoneville</strain>
        <tissue evidence="11">Whole head</tissue>
    </source>
</reference>
<dbReference type="PANTHER" id="PTHR47143:SF4">
    <property type="entry name" value="TRANSIENT RECEPTOR POTENTIAL CATION CHANNEL PROTEIN PAINLESS"/>
    <property type="match status" value="1"/>
</dbReference>
<dbReference type="GO" id="GO:0022857">
    <property type="term" value="F:transmembrane transporter activity"/>
    <property type="evidence" value="ECO:0007669"/>
    <property type="project" value="TreeGrafter"/>
</dbReference>
<feature type="transmembrane region" description="Helical" evidence="9">
    <location>
        <begin position="1823"/>
        <end position="1842"/>
    </location>
</feature>
<keyword evidence="9" id="KW-0812">Transmembrane</keyword>
<feature type="transmembrane region" description="Helical" evidence="9">
    <location>
        <begin position="1997"/>
        <end position="2020"/>
    </location>
</feature>
<dbReference type="Gene3D" id="1.25.40.20">
    <property type="entry name" value="Ankyrin repeat-containing domain"/>
    <property type="match status" value="3"/>
</dbReference>
<feature type="transmembrane region" description="Helical" evidence="9">
    <location>
        <begin position="2223"/>
        <end position="2239"/>
    </location>
</feature>
<feature type="domain" description="C2H2-type" evidence="10">
    <location>
        <begin position="2168"/>
        <end position="2190"/>
    </location>
</feature>
<evidence type="ECO:0000256" key="7">
    <source>
        <dbReference type="SAM" id="Coils"/>
    </source>
</evidence>
<keyword evidence="4" id="KW-0040">ANK repeat</keyword>
<evidence type="ECO:0000256" key="6">
    <source>
        <dbReference type="ARBA" id="ARBA00023303"/>
    </source>
</evidence>
<keyword evidence="3" id="KW-0677">Repeat</keyword>
<dbReference type="GO" id="GO:0034220">
    <property type="term" value="P:monoatomic ion transmembrane transport"/>
    <property type="evidence" value="ECO:0007669"/>
    <property type="project" value="UniProtKB-KW"/>
</dbReference>
<dbReference type="InterPro" id="IPR013087">
    <property type="entry name" value="Znf_C2H2_type"/>
</dbReference>
<feature type="region of interest" description="Disordered" evidence="8">
    <location>
        <begin position="70"/>
        <end position="103"/>
    </location>
</feature>
<name>A0A8J6HDS7_TENMO</name>
<keyword evidence="9" id="KW-1133">Transmembrane helix</keyword>
<dbReference type="SUPFAM" id="SSF48403">
    <property type="entry name" value="Ankyrin repeat"/>
    <property type="match status" value="3"/>
</dbReference>
<evidence type="ECO:0000256" key="4">
    <source>
        <dbReference type="ARBA" id="ARBA00023043"/>
    </source>
</evidence>
<feature type="coiled-coil region" evidence="7">
    <location>
        <begin position="2133"/>
        <end position="2200"/>
    </location>
</feature>
<feature type="region of interest" description="Disordered" evidence="8">
    <location>
        <begin position="1"/>
        <end position="24"/>
    </location>
</feature>
<feature type="domain" description="C2H2-type" evidence="10">
    <location>
        <begin position="629"/>
        <end position="651"/>
    </location>
</feature>
<feature type="transmembrane region" description="Helical" evidence="9">
    <location>
        <begin position="1789"/>
        <end position="1811"/>
    </location>
</feature>
<keyword evidence="9" id="KW-0472">Membrane</keyword>
<reference evidence="11" key="2">
    <citation type="submission" date="2021-08" db="EMBL/GenBank/DDBJ databases">
        <authorList>
            <person name="Eriksson T."/>
        </authorList>
    </citation>
    <scope>NUCLEOTIDE SEQUENCE</scope>
    <source>
        <strain evidence="11">Stoneville</strain>
        <tissue evidence="11">Whole head</tissue>
    </source>
</reference>
<accession>A0A8J6HDS7</accession>